<evidence type="ECO:0000313" key="4">
    <source>
        <dbReference type="WBParaSite" id="PDA_v2.g26397.t1"/>
    </source>
</evidence>
<evidence type="ECO:0000256" key="1">
    <source>
        <dbReference type="SAM" id="SignalP"/>
    </source>
</evidence>
<sequence>MKLTLFIFFTFVPLLIKACPNGSIPFFTDPTLCFSFQTEKTNFIGAEEICIGLGGHLASVHSMYENVFVSEEAALTFTKSESDDFWIGANNFVALGNWTWMDGTPFDFKDWDKGQPQNTSNTNCASSANNYGQWKADECVELKPFVCLIKISPLATTVKPKSCPTEWTLFQEHCYKVFDNSNWIEAERKCINESAHLVSIHGLEEDQFVADLANFTSVVPCTYTDSSWIGAYTEDNNKNWKWTDGTPFDYEKWMPTQPDRPGLDDCLVIHLGNCEKRLPARTGDYDNVPCDSNIKKFVCKKLST</sequence>
<dbReference type="InterPro" id="IPR016187">
    <property type="entry name" value="CTDL_fold"/>
</dbReference>
<dbReference type="WBParaSite" id="PDA_v2.g26397.t1">
    <property type="protein sequence ID" value="PDA_v2.g26397.t1"/>
    <property type="gene ID" value="PDA_v2.g26397"/>
</dbReference>
<dbReference type="Gene3D" id="3.10.100.10">
    <property type="entry name" value="Mannose-Binding Protein A, subunit A"/>
    <property type="match status" value="2"/>
</dbReference>
<dbReference type="AlphaFoldDB" id="A0A914QGK5"/>
<protein>
    <submittedName>
        <fullName evidence="4">C-type lectin domain-containing protein</fullName>
    </submittedName>
</protein>
<feature type="signal peptide" evidence="1">
    <location>
        <begin position="1"/>
        <end position="18"/>
    </location>
</feature>
<feature type="chain" id="PRO_5037042234" evidence="1">
    <location>
        <begin position="19"/>
        <end position="304"/>
    </location>
</feature>
<dbReference type="InterPro" id="IPR016186">
    <property type="entry name" value="C-type_lectin-like/link_sf"/>
</dbReference>
<reference evidence="4" key="1">
    <citation type="submission" date="2022-11" db="UniProtKB">
        <authorList>
            <consortium name="WormBaseParasite"/>
        </authorList>
    </citation>
    <scope>IDENTIFICATION</scope>
</reference>
<keyword evidence="1" id="KW-0732">Signal</keyword>
<feature type="domain" description="C-type lectin" evidence="2">
    <location>
        <begin position="170"/>
        <end position="291"/>
    </location>
</feature>
<dbReference type="CDD" id="cd00037">
    <property type="entry name" value="CLECT"/>
    <property type="match status" value="1"/>
</dbReference>
<dbReference type="InterPro" id="IPR001304">
    <property type="entry name" value="C-type_lectin-like"/>
</dbReference>
<organism evidence="3 4">
    <name type="scientific">Panagrolaimus davidi</name>
    <dbReference type="NCBI Taxonomy" id="227884"/>
    <lineage>
        <taxon>Eukaryota</taxon>
        <taxon>Metazoa</taxon>
        <taxon>Ecdysozoa</taxon>
        <taxon>Nematoda</taxon>
        <taxon>Chromadorea</taxon>
        <taxon>Rhabditida</taxon>
        <taxon>Tylenchina</taxon>
        <taxon>Panagrolaimomorpha</taxon>
        <taxon>Panagrolaimoidea</taxon>
        <taxon>Panagrolaimidae</taxon>
        <taxon>Panagrolaimus</taxon>
    </lineage>
</organism>
<dbReference type="Pfam" id="PF00059">
    <property type="entry name" value="Lectin_C"/>
    <property type="match status" value="2"/>
</dbReference>
<feature type="domain" description="C-type lectin" evidence="2">
    <location>
        <begin position="33"/>
        <end position="148"/>
    </location>
</feature>
<dbReference type="SMART" id="SM00034">
    <property type="entry name" value="CLECT"/>
    <property type="match status" value="2"/>
</dbReference>
<evidence type="ECO:0000313" key="3">
    <source>
        <dbReference type="Proteomes" id="UP000887578"/>
    </source>
</evidence>
<evidence type="ECO:0000259" key="2">
    <source>
        <dbReference type="PROSITE" id="PS50041"/>
    </source>
</evidence>
<accession>A0A914QGK5</accession>
<dbReference type="PANTHER" id="PTHR22803">
    <property type="entry name" value="MANNOSE, PHOSPHOLIPASE, LECTIN RECEPTOR RELATED"/>
    <property type="match status" value="1"/>
</dbReference>
<dbReference type="Proteomes" id="UP000887578">
    <property type="component" value="Unplaced"/>
</dbReference>
<dbReference type="SUPFAM" id="SSF56436">
    <property type="entry name" value="C-type lectin-like"/>
    <property type="match status" value="2"/>
</dbReference>
<proteinExistence type="predicted"/>
<keyword evidence="3" id="KW-1185">Reference proteome</keyword>
<dbReference type="InterPro" id="IPR050111">
    <property type="entry name" value="C-type_lectin/snaclec_domain"/>
</dbReference>
<dbReference type="PROSITE" id="PS50041">
    <property type="entry name" value="C_TYPE_LECTIN_2"/>
    <property type="match status" value="2"/>
</dbReference>
<name>A0A914QGK5_9BILA</name>